<keyword evidence="1" id="KW-0812">Transmembrane</keyword>
<dbReference type="RefSeq" id="WP_163493608.1">
    <property type="nucleotide sequence ID" value="NZ_CP048711.1"/>
</dbReference>
<keyword evidence="1" id="KW-0472">Membrane</keyword>
<evidence type="ECO:0000313" key="3">
    <source>
        <dbReference type="Proteomes" id="UP000477680"/>
    </source>
</evidence>
<keyword evidence="1" id="KW-1133">Transmembrane helix</keyword>
<feature type="transmembrane region" description="Helical" evidence="1">
    <location>
        <begin position="21"/>
        <end position="43"/>
    </location>
</feature>
<organism evidence="2 3">
    <name type="scientific">Kineobactrum salinum</name>
    <dbReference type="NCBI Taxonomy" id="2708301"/>
    <lineage>
        <taxon>Bacteria</taxon>
        <taxon>Pseudomonadati</taxon>
        <taxon>Pseudomonadota</taxon>
        <taxon>Gammaproteobacteria</taxon>
        <taxon>Cellvibrionales</taxon>
        <taxon>Halieaceae</taxon>
        <taxon>Kineobactrum</taxon>
    </lineage>
</organism>
<evidence type="ECO:0000313" key="2">
    <source>
        <dbReference type="EMBL" id="QIB64358.1"/>
    </source>
</evidence>
<dbReference type="KEGG" id="kim:G3T16_01990"/>
<name>A0A6C0TXK0_9GAMM</name>
<dbReference type="EMBL" id="CP048711">
    <property type="protein sequence ID" value="QIB64358.1"/>
    <property type="molecule type" value="Genomic_DNA"/>
</dbReference>
<accession>A0A6C0TXK0</accession>
<dbReference type="AlphaFoldDB" id="A0A6C0TXK0"/>
<proteinExistence type="predicted"/>
<dbReference type="Proteomes" id="UP000477680">
    <property type="component" value="Chromosome"/>
</dbReference>
<evidence type="ECO:0000256" key="1">
    <source>
        <dbReference type="SAM" id="Phobius"/>
    </source>
</evidence>
<gene>
    <name evidence="2" type="ORF">G3T16_01990</name>
</gene>
<reference evidence="2 3" key="1">
    <citation type="submission" date="2020-02" db="EMBL/GenBank/DDBJ databases">
        <title>Genome sequencing for Kineobactrum sp. M2.</title>
        <authorList>
            <person name="Park S.-J."/>
        </authorList>
    </citation>
    <scope>NUCLEOTIDE SEQUENCE [LARGE SCALE GENOMIC DNA]</scope>
    <source>
        <strain evidence="2 3">M2</strain>
    </source>
</reference>
<keyword evidence="3" id="KW-1185">Reference proteome</keyword>
<feature type="transmembrane region" description="Helical" evidence="1">
    <location>
        <begin position="49"/>
        <end position="69"/>
    </location>
</feature>
<protein>
    <submittedName>
        <fullName evidence="2">Uncharacterized protein</fullName>
    </submittedName>
</protein>
<sequence>MNFFASRWRGQVPLRVMLWRDMLGTGTLINLVMTFLALIAIVLDAHIGLAVALHFAPLPYNIFLFAAIWRAPRLNAFTATISAGWLAAMTLL</sequence>